<feature type="domain" description="DUF4470" evidence="1">
    <location>
        <begin position="167"/>
        <end position="248"/>
    </location>
</feature>
<dbReference type="Proteomes" id="UP000182658">
    <property type="component" value="Unassembled WGS sequence"/>
</dbReference>
<evidence type="ECO:0000313" key="2">
    <source>
        <dbReference type="EMBL" id="OIW25576.1"/>
    </source>
</evidence>
<protein>
    <recommendedName>
        <fullName evidence="1">DUF4470 domain-containing protein</fullName>
    </recommendedName>
</protein>
<proteinExistence type="predicted"/>
<accession>A0A1J7J706</accession>
<dbReference type="InterPro" id="IPR011990">
    <property type="entry name" value="TPR-like_helical_dom_sf"/>
</dbReference>
<evidence type="ECO:0000259" key="1">
    <source>
        <dbReference type="Pfam" id="PF14737"/>
    </source>
</evidence>
<dbReference type="InterPro" id="IPR027974">
    <property type="entry name" value="DUF4470"/>
</dbReference>
<dbReference type="Gene3D" id="1.25.40.10">
    <property type="entry name" value="Tetratricopeptide repeat domain"/>
    <property type="match status" value="1"/>
</dbReference>
<dbReference type="OrthoDB" id="2423701at2759"/>
<name>A0A1J7J706_9PEZI</name>
<dbReference type="STRING" id="1408157.A0A1J7J706"/>
<reference evidence="2 3" key="1">
    <citation type="submission" date="2016-10" db="EMBL/GenBank/DDBJ databases">
        <title>Draft genome sequence of Coniochaeta ligniaria NRRL30616, a lignocellulolytic fungus for bioabatement of inhibitors in plant biomass hydrolysates.</title>
        <authorList>
            <consortium name="DOE Joint Genome Institute"/>
            <person name="Jimenez D.J."/>
            <person name="Hector R.E."/>
            <person name="Riley R."/>
            <person name="Sun H."/>
            <person name="Grigoriev I.V."/>
            <person name="Van Elsas J.D."/>
            <person name="Nichols N.N."/>
        </authorList>
    </citation>
    <scope>NUCLEOTIDE SEQUENCE [LARGE SCALE GENOMIC DNA]</scope>
    <source>
        <strain evidence="2 3">NRRL 30616</strain>
    </source>
</reference>
<sequence length="905" mass="102433">MASQNQEALAEEARKQGVEFRDEQGNFEAASVAFTRAASLAPGDPAPLISLLEITFEFGQYSKAARLIKRSLDLLETASDDEKSIQYRNTSLYNRLARCYVYESRFDLAGHVLDNLSDHNLRSCVRATVDFDSPTVSSRQHALRKLVFDRLPRYQAHLQDAPAYQPMGHDLAQSLFDDALLKSSSPQDTVSLMFGGSGDARHLFTTIISLAPHMARKPPVCKDVHITIVDLNPTAIARTLILIGMVMLYATSQTIPSYYHTQTTGDQLVMIAYIYAGHVIPASVDEALQHHINELVTVLATDEPLFGWLFVPTATRKAVVHVLKQWLKPLKAAYHQTGTPGFEKDEKTFNLLGVLLPSTSFAARHDPQLVQLMKYYDKSRLQFAAHQLTEHIDATWVTNRTLLDIDLDDVLQKIDFCPCGQCKIEDMVPRIESNPIYLGDDLPKCASESEGVLDYVGQFFDSLAVALLRFELVSSQLKVEVLVGEMTDTMERLRWGCLEARSKPAGGIDPSTFPRVYDRIHMSNIPDYVGGFLTAAMYGRPLLREDKPSNLRFMALPNPPRFPSQDHFLAEYALMYDGKLISDHFRLARPADSGPDKSQGRITEKARAAYTKWYGAGALKFTCEDYMDWDRVPAKKLSFDDLLDRESLEKWLYALFLKICLPYPRDRVIHSELHAPLNLTLWIRLVAHLSEVGYSAHWLSQVLFSLCGGLSLGGDITTTARPPQRAVTRPFDVDKVFLMRKMTVDPWRAEFTTLLSIWSRLMPFAFLVPPRALVAPADIAEFSVSFPAFKAKDARLPHFVLLFWDSSNGDALLGDLILRDFLRGDGHGYESLSAEKIRRHSIHIFSAVKYVTATRTATFWCRRDLMRMMRHENWKVFIWRIDTWQQVTAGVVVKDGVAMIRLWNQ</sequence>
<dbReference type="EMBL" id="KV875101">
    <property type="protein sequence ID" value="OIW25576.1"/>
    <property type="molecule type" value="Genomic_DNA"/>
</dbReference>
<dbReference type="SUPFAM" id="SSF48452">
    <property type="entry name" value="TPR-like"/>
    <property type="match status" value="1"/>
</dbReference>
<dbReference type="AlphaFoldDB" id="A0A1J7J706"/>
<dbReference type="InParanoid" id="A0A1J7J706"/>
<dbReference type="Pfam" id="PF14737">
    <property type="entry name" value="DUF4470"/>
    <property type="match status" value="1"/>
</dbReference>
<organism evidence="2 3">
    <name type="scientific">Coniochaeta ligniaria NRRL 30616</name>
    <dbReference type="NCBI Taxonomy" id="1408157"/>
    <lineage>
        <taxon>Eukaryota</taxon>
        <taxon>Fungi</taxon>
        <taxon>Dikarya</taxon>
        <taxon>Ascomycota</taxon>
        <taxon>Pezizomycotina</taxon>
        <taxon>Sordariomycetes</taxon>
        <taxon>Sordariomycetidae</taxon>
        <taxon>Coniochaetales</taxon>
        <taxon>Coniochaetaceae</taxon>
        <taxon>Coniochaeta</taxon>
    </lineage>
</organism>
<gene>
    <name evidence="2" type="ORF">CONLIGDRAFT_621388</name>
</gene>
<keyword evidence="3" id="KW-1185">Reference proteome</keyword>
<evidence type="ECO:0000313" key="3">
    <source>
        <dbReference type="Proteomes" id="UP000182658"/>
    </source>
</evidence>